<reference evidence="1 2" key="1">
    <citation type="submission" date="2021-01" db="EMBL/GenBank/DDBJ databases">
        <title>Genome seq and assembly of Devosia sp. G19.</title>
        <authorList>
            <person name="Chhetri G."/>
        </authorList>
    </citation>
    <scope>NUCLEOTIDE SEQUENCE [LARGE SCALE GENOMIC DNA]</scope>
    <source>
        <strain evidence="1 2">G19</strain>
    </source>
</reference>
<keyword evidence="2" id="KW-1185">Reference proteome</keyword>
<dbReference type="RefSeq" id="WP_201653037.1">
    <property type="nucleotide sequence ID" value="NZ_CP068047.1"/>
</dbReference>
<protein>
    <recommendedName>
        <fullName evidence="3">HTH cro/C1-type domain-containing protein</fullName>
    </recommendedName>
</protein>
<proteinExistence type="predicted"/>
<name>A0ABX7BS63_9HYPH</name>
<accession>A0ABX7BS63</accession>
<gene>
    <name evidence="1" type="ORF">JI749_10190</name>
</gene>
<dbReference type="EMBL" id="CP068047">
    <property type="protein sequence ID" value="QQR34756.1"/>
    <property type="molecule type" value="Genomic_DNA"/>
</dbReference>
<dbReference type="Proteomes" id="UP000595460">
    <property type="component" value="Chromosome"/>
</dbReference>
<evidence type="ECO:0008006" key="3">
    <source>
        <dbReference type="Google" id="ProtNLM"/>
    </source>
</evidence>
<evidence type="ECO:0000313" key="1">
    <source>
        <dbReference type="EMBL" id="QQR34756.1"/>
    </source>
</evidence>
<organism evidence="1 2">
    <name type="scientific">Devosia oryziradicis</name>
    <dbReference type="NCBI Taxonomy" id="2801335"/>
    <lineage>
        <taxon>Bacteria</taxon>
        <taxon>Pseudomonadati</taxon>
        <taxon>Pseudomonadota</taxon>
        <taxon>Alphaproteobacteria</taxon>
        <taxon>Hyphomicrobiales</taxon>
        <taxon>Devosiaceae</taxon>
        <taxon>Devosia</taxon>
    </lineage>
</organism>
<sequence>MQTATWNDIESDLKLGVFLITVAAQSLVGDRSPTSGNLGKAALGHAYDPKHSAAEQVDYLEDLQAFDVSGTLFWKVARACFDFVHGETPLDKLDTGDFQSDTLNMMTYFLSAIPRDSYATSMGVHADRFQERRDRGDESPLPGLQLAAAAKANLADYLQSFPGNREMDLGFAPFEIAALAGMNISSVRNFVGPGGTKPIRSMPSERKFGVYGDPLDTLEWLAGRRNFNAGTLSADWPAWAADRAKTIEDVGALLGIYAWTNRITTDALADRTGLPNETVRDWTRGEIVSTDDAIALAGAAGIDPDLYSDLVAHHAGALTRI</sequence>
<evidence type="ECO:0000313" key="2">
    <source>
        <dbReference type="Proteomes" id="UP000595460"/>
    </source>
</evidence>